<evidence type="ECO:0000313" key="2">
    <source>
        <dbReference type="Proteomes" id="UP000077071"/>
    </source>
</evidence>
<dbReference type="KEGG" id="rtn:A6122_0711"/>
<accession>A0A160KRE4</accession>
<dbReference type="Proteomes" id="UP000077071">
    <property type="component" value="Chromosome"/>
</dbReference>
<reference evidence="1 2" key="1">
    <citation type="submission" date="2016-05" db="EMBL/GenBank/DDBJ databases">
        <title>Complete genome sequence of Rathayibacter tritici NCPPB 1953.</title>
        <authorList>
            <person name="Park J."/>
            <person name="Lee H.-H."/>
            <person name="Lee S.-W."/>
            <person name="Seo Y.-S."/>
        </authorList>
    </citation>
    <scope>NUCLEOTIDE SEQUENCE [LARGE SCALE GENOMIC DNA]</scope>
    <source>
        <strain evidence="1 2">NCPPB 1953</strain>
    </source>
</reference>
<keyword evidence="2" id="KW-1185">Reference proteome</keyword>
<dbReference type="EMBL" id="CP015515">
    <property type="protein sequence ID" value="AND15864.1"/>
    <property type="molecule type" value="Genomic_DNA"/>
</dbReference>
<dbReference type="OrthoDB" id="5120072at2"/>
<organism evidence="1 2">
    <name type="scientific">Rathayibacter tritici</name>
    <dbReference type="NCBI Taxonomy" id="33888"/>
    <lineage>
        <taxon>Bacteria</taxon>
        <taxon>Bacillati</taxon>
        <taxon>Actinomycetota</taxon>
        <taxon>Actinomycetes</taxon>
        <taxon>Micrococcales</taxon>
        <taxon>Microbacteriaceae</taxon>
        <taxon>Rathayibacter</taxon>
    </lineage>
</organism>
<dbReference type="AlphaFoldDB" id="A0A160KRE4"/>
<protein>
    <submittedName>
        <fullName evidence="1">Uncharacterized protein</fullName>
    </submittedName>
</protein>
<evidence type="ECO:0000313" key="1">
    <source>
        <dbReference type="EMBL" id="AND15864.1"/>
    </source>
</evidence>
<name>A0A160KRE4_9MICO</name>
<proteinExistence type="predicted"/>
<dbReference type="RefSeq" id="WP_068251741.1">
    <property type="nucleotide sequence ID" value="NZ_CP015515.1"/>
</dbReference>
<dbReference type="PATRIC" id="fig|33888.3.peg.792"/>
<sequence length="62" mass="7438">MTTRVSHTATTVRLVRWYRLDSDWLSEVVTGRLLEHQEGRWRLLVGEKVRDYPDVVWSLCHE</sequence>
<gene>
    <name evidence="1" type="ORF">A6122_0711</name>
</gene>